<dbReference type="Pfam" id="PF13417">
    <property type="entry name" value="GST_N_3"/>
    <property type="match status" value="1"/>
</dbReference>
<dbReference type="InterPro" id="IPR036282">
    <property type="entry name" value="Glutathione-S-Trfase_C_sf"/>
</dbReference>
<dbReference type="PANTHER" id="PTHR43968">
    <property type="match status" value="1"/>
</dbReference>
<evidence type="ECO:0000259" key="1">
    <source>
        <dbReference type="PROSITE" id="PS50405"/>
    </source>
</evidence>
<evidence type="ECO:0000313" key="3">
    <source>
        <dbReference type="Proteomes" id="UP001281614"/>
    </source>
</evidence>
<dbReference type="SUPFAM" id="SSF52833">
    <property type="entry name" value="Thioredoxin-like"/>
    <property type="match status" value="1"/>
</dbReference>
<accession>A0AAD9YD30</accession>
<feature type="domain" description="GST C-terminal" evidence="1">
    <location>
        <begin position="95"/>
        <end position="252"/>
    </location>
</feature>
<dbReference type="CDD" id="cd00570">
    <property type="entry name" value="GST_N_family"/>
    <property type="match status" value="1"/>
</dbReference>
<dbReference type="InterPro" id="IPR036249">
    <property type="entry name" value="Thioredoxin-like_sf"/>
</dbReference>
<keyword evidence="3" id="KW-1185">Reference proteome</keyword>
<dbReference type="PROSITE" id="PS50405">
    <property type="entry name" value="GST_CTER"/>
    <property type="match status" value="1"/>
</dbReference>
<dbReference type="PANTHER" id="PTHR43968:SF6">
    <property type="entry name" value="GLUTATHIONE S-TRANSFERASE OMEGA"/>
    <property type="match status" value="1"/>
</dbReference>
<dbReference type="EMBL" id="VYYT01000222">
    <property type="protein sequence ID" value="KAK2755197.1"/>
    <property type="molecule type" value="Genomic_DNA"/>
</dbReference>
<evidence type="ECO:0000313" key="2">
    <source>
        <dbReference type="EMBL" id="KAK2755197.1"/>
    </source>
</evidence>
<dbReference type="Gene3D" id="3.40.30.110">
    <property type="match status" value="1"/>
</dbReference>
<dbReference type="InterPro" id="IPR004045">
    <property type="entry name" value="Glutathione_S-Trfase_N"/>
</dbReference>
<dbReference type="InterPro" id="IPR058268">
    <property type="entry name" value="DUF7962"/>
</dbReference>
<dbReference type="Pfam" id="PF25907">
    <property type="entry name" value="DUF7962"/>
    <property type="match status" value="1"/>
</dbReference>
<dbReference type="InterPro" id="IPR010987">
    <property type="entry name" value="Glutathione-S-Trfase_C-like"/>
</dbReference>
<gene>
    <name evidence="2" type="ORF">CKAH01_01089</name>
</gene>
<dbReference type="GO" id="GO:0005737">
    <property type="term" value="C:cytoplasm"/>
    <property type="evidence" value="ECO:0007669"/>
    <property type="project" value="TreeGrafter"/>
</dbReference>
<dbReference type="SUPFAM" id="SSF47616">
    <property type="entry name" value="GST C-terminal domain-like"/>
    <property type="match status" value="1"/>
</dbReference>
<dbReference type="Gene3D" id="1.20.1050.10">
    <property type="match status" value="1"/>
</dbReference>
<comment type="caution">
    <text evidence="2">The sequence shown here is derived from an EMBL/GenBank/DDBJ whole genome shotgun (WGS) entry which is preliminary data.</text>
</comment>
<proteinExistence type="predicted"/>
<reference evidence="2" key="1">
    <citation type="submission" date="2023-02" db="EMBL/GenBank/DDBJ databases">
        <title>Colletotrichum kahawae CIFC_Que2 genome sequencing and assembly.</title>
        <authorList>
            <person name="Baroncelli R."/>
        </authorList>
    </citation>
    <scope>NUCLEOTIDE SEQUENCE</scope>
    <source>
        <strain evidence="2">CIFC_Que2</strain>
    </source>
</reference>
<protein>
    <submittedName>
        <fullName evidence="2">Glutathione s-transferase</fullName>
    </submittedName>
</protein>
<sequence>MASPSEETTIVLYHYSTSPYARRVVWYLALRGIPYVQCMQPPVMPRPDVAKLGVAHRRIPILSIGRDVYLDSRLMLRKLESLYPSRPRLGASGPDQAALERLLEVLTIDGGVFRNAMSVLPTSLPMLRDPAWFKDRSGYVGAPLSAEAMERNKPDAVNEVRRNMEFLETTLLADGRDWVLKTDGPSLADIEAVWLVHWLTGIPGALPKEYISAEKFPKVFAWIARFQKEISAAKKAAPKVETVSGDEAAKIVTSSPYNEPEGKVDTNDALVAAASLTAGEEVVVWPTDTGATHKDSG</sequence>
<organism evidence="2 3">
    <name type="scientific">Colletotrichum kahawae</name>
    <name type="common">Coffee berry disease fungus</name>
    <dbReference type="NCBI Taxonomy" id="34407"/>
    <lineage>
        <taxon>Eukaryota</taxon>
        <taxon>Fungi</taxon>
        <taxon>Dikarya</taxon>
        <taxon>Ascomycota</taxon>
        <taxon>Pezizomycotina</taxon>
        <taxon>Sordariomycetes</taxon>
        <taxon>Hypocreomycetidae</taxon>
        <taxon>Glomerellales</taxon>
        <taxon>Glomerellaceae</taxon>
        <taxon>Colletotrichum</taxon>
        <taxon>Colletotrichum gloeosporioides species complex</taxon>
    </lineage>
</organism>
<dbReference type="Proteomes" id="UP001281614">
    <property type="component" value="Unassembled WGS sequence"/>
</dbReference>
<dbReference type="AlphaFoldDB" id="A0AAD9YD30"/>
<dbReference type="InterPro" id="IPR050983">
    <property type="entry name" value="GST_Omega/HSP26"/>
</dbReference>
<name>A0AAD9YD30_COLKA</name>